<gene>
    <name evidence="2" type="ORF">D2T30_20930</name>
</gene>
<comment type="caution">
    <text evidence="2">The sequence shown here is derived from an EMBL/GenBank/DDBJ whole genome shotgun (WGS) entry which is preliminary data.</text>
</comment>
<reference evidence="2 3" key="1">
    <citation type="submission" date="2019-01" db="EMBL/GenBank/DDBJ databases">
        <title>Sinorhodobacter populi sp. nov. isolated from the symptomatic bark tissue of Populus euramericana canker.</title>
        <authorList>
            <person name="Xu G."/>
        </authorList>
    </citation>
    <scope>NUCLEOTIDE SEQUENCE [LARGE SCALE GENOMIC DNA]</scope>
    <source>
        <strain evidence="2 3">SK2B-1</strain>
    </source>
</reference>
<dbReference type="InterPro" id="IPR016181">
    <property type="entry name" value="Acyl_CoA_acyltransferase"/>
</dbReference>
<evidence type="ECO:0000313" key="2">
    <source>
        <dbReference type="EMBL" id="RWR16705.1"/>
    </source>
</evidence>
<organism evidence="2 3">
    <name type="scientific">Paenirhodobacter populi</name>
    <dbReference type="NCBI Taxonomy" id="2306993"/>
    <lineage>
        <taxon>Bacteria</taxon>
        <taxon>Pseudomonadati</taxon>
        <taxon>Pseudomonadota</taxon>
        <taxon>Alphaproteobacteria</taxon>
        <taxon>Rhodobacterales</taxon>
        <taxon>Rhodobacter group</taxon>
        <taxon>Paenirhodobacter</taxon>
    </lineage>
</organism>
<dbReference type="InterPro" id="IPR000182">
    <property type="entry name" value="GNAT_dom"/>
</dbReference>
<protein>
    <submittedName>
        <fullName evidence="2">N-acetyltransferase</fullName>
    </submittedName>
</protein>
<dbReference type="GO" id="GO:0016747">
    <property type="term" value="F:acyltransferase activity, transferring groups other than amino-acyl groups"/>
    <property type="evidence" value="ECO:0007669"/>
    <property type="project" value="InterPro"/>
</dbReference>
<evidence type="ECO:0000259" key="1">
    <source>
        <dbReference type="PROSITE" id="PS51186"/>
    </source>
</evidence>
<name>A0A443J865_9RHOB</name>
<dbReference type="Gene3D" id="3.40.630.30">
    <property type="match status" value="1"/>
</dbReference>
<dbReference type="EMBL" id="SAUZ01000038">
    <property type="protein sequence ID" value="RWR16705.1"/>
    <property type="molecule type" value="Genomic_DNA"/>
</dbReference>
<dbReference type="AlphaFoldDB" id="A0A443J865"/>
<dbReference type="PROSITE" id="PS51186">
    <property type="entry name" value="GNAT"/>
    <property type="match status" value="1"/>
</dbReference>
<dbReference type="SUPFAM" id="SSF55729">
    <property type="entry name" value="Acyl-CoA N-acyltransferases (Nat)"/>
    <property type="match status" value="1"/>
</dbReference>
<keyword evidence="2" id="KW-0808">Transferase</keyword>
<accession>A0A443J865</accession>
<dbReference type="Proteomes" id="UP000284476">
    <property type="component" value="Unassembled WGS sequence"/>
</dbReference>
<dbReference type="RefSeq" id="WP_128210407.1">
    <property type="nucleotide sequence ID" value="NZ_JBHRSO010000023.1"/>
</dbReference>
<feature type="domain" description="N-acetyltransferase" evidence="1">
    <location>
        <begin position="4"/>
        <end position="153"/>
    </location>
</feature>
<evidence type="ECO:0000313" key="3">
    <source>
        <dbReference type="Proteomes" id="UP000284476"/>
    </source>
</evidence>
<sequence length="158" mass="17723">MSDILSRPYEADDLSACLAIFDGNVPVFFAPEERVEFCEYLESVNATTTHYFVLVRDGIVLACGGLTIDEAQRKASLSWGMVDRNLHGQRLGTRLTQARLTLARSVPGLLEMVLSTSQHTHGFYEGFGFKVSLVTPRGFGPALDRWDMALRLWQPERQ</sequence>
<proteinExistence type="predicted"/>
<reference evidence="2 3" key="2">
    <citation type="submission" date="2019-01" db="EMBL/GenBank/DDBJ databases">
        <authorList>
            <person name="Li Y."/>
        </authorList>
    </citation>
    <scope>NUCLEOTIDE SEQUENCE [LARGE SCALE GENOMIC DNA]</scope>
    <source>
        <strain evidence="2 3">SK2B-1</strain>
    </source>
</reference>
<dbReference type="Pfam" id="PF00583">
    <property type="entry name" value="Acetyltransf_1"/>
    <property type="match status" value="1"/>
</dbReference>